<dbReference type="PANTHER" id="PTHR34227:SF1">
    <property type="entry name" value="DIMETHYL SULFOXIDE REDUCTASE CHAPERONE-RELATED"/>
    <property type="match status" value="1"/>
</dbReference>
<sequence precursor="true">MDDIIRYTQERNQVYRFLAVVINTLPDKTFVNNLCQLSADALVLPAQQSGDERLATGMEQVVKFCQDSQGGDKDAIAIALAVDWTRLFRGVHPGYGPPPARASAYRPYDLEQLTALYRAHGLKVQSPRFDPDYLGVQLAFMGRLVGEEERYRQQGRCGQTLAKLIGTQQLFLQEHLAWIPDFTAQAKLYADLPFYPGVLTILEGFLSVEHFWVEELIHCTEGGIT</sequence>
<evidence type="ECO:0008006" key="4">
    <source>
        <dbReference type="Google" id="ProtNLM"/>
    </source>
</evidence>
<dbReference type="eggNOG" id="COG3381">
    <property type="taxonomic scope" value="Bacteria"/>
</dbReference>
<reference evidence="2 3" key="2">
    <citation type="submission" date="2007-01" db="EMBL/GenBank/DDBJ databases">
        <title>Sequencing of the draft genome and assembly of Thermosinus carboxydivorans Nor1.</title>
        <authorList>
            <consortium name="US DOE Joint Genome Institute (JGI-PGF)"/>
            <person name="Copeland A."/>
            <person name="Lucas S."/>
            <person name="Lapidus A."/>
            <person name="Barry K."/>
            <person name="Glavina del Rio T."/>
            <person name="Dalin E."/>
            <person name="Tice H."/>
            <person name="Bruce D."/>
            <person name="Pitluck S."/>
            <person name="Richardson P."/>
        </authorList>
    </citation>
    <scope>NUCLEOTIDE SEQUENCE [LARGE SCALE GENOMIC DNA]</scope>
    <source>
        <strain evidence="2 3">Nor1</strain>
    </source>
</reference>
<dbReference type="EMBL" id="AAWL01000003">
    <property type="protein sequence ID" value="EAX48283.1"/>
    <property type="molecule type" value="Genomic_DNA"/>
</dbReference>
<dbReference type="Pfam" id="PF02613">
    <property type="entry name" value="Nitrate_red_del"/>
    <property type="match status" value="1"/>
</dbReference>
<organism evidence="2 3">
    <name type="scientific">Thermosinus carboxydivorans Nor1</name>
    <dbReference type="NCBI Taxonomy" id="401526"/>
    <lineage>
        <taxon>Bacteria</taxon>
        <taxon>Bacillati</taxon>
        <taxon>Bacillota</taxon>
        <taxon>Negativicutes</taxon>
        <taxon>Selenomonadales</taxon>
        <taxon>Sporomusaceae</taxon>
        <taxon>Thermosinus</taxon>
    </lineage>
</organism>
<proteinExistence type="predicted"/>
<dbReference type="PANTHER" id="PTHR34227">
    <property type="entry name" value="CHAPERONE PROTEIN YCDY"/>
    <property type="match status" value="1"/>
</dbReference>
<dbReference type="InterPro" id="IPR020945">
    <property type="entry name" value="DMSO/NO3_reduct_chaperone"/>
</dbReference>
<dbReference type="InterPro" id="IPR050289">
    <property type="entry name" value="TorD/DmsD_chaperones"/>
</dbReference>
<accession>A1HNB9</accession>
<evidence type="ECO:0000256" key="1">
    <source>
        <dbReference type="ARBA" id="ARBA00023186"/>
    </source>
</evidence>
<dbReference type="Proteomes" id="UP000005139">
    <property type="component" value="Unassembled WGS sequence"/>
</dbReference>
<name>A1HNB9_9FIRM</name>
<evidence type="ECO:0000313" key="2">
    <source>
        <dbReference type="EMBL" id="EAX48283.1"/>
    </source>
</evidence>
<gene>
    <name evidence="2" type="ORF">TcarDRAFT_2233</name>
</gene>
<dbReference type="Gene3D" id="1.10.3480.10">
    <property type="entry name" value="TorD-like"/>
    <property type="match status" value="1"/>
</dbReference>
<evidence type="ECO:0000313" key="3">
    <source>
        <dbReference type="Proteomes" id="UP000005139"/>
    </source>
</evidence>
<dbReference type="OrthoDB" id="9814424at2"/>
<keyword evidence="3" id="KW-1185">Reference proteome</keyword>
<reference evidence="2 3" key="1">
    <citation type="submission" date="2007-01" db="EMBL/GenBank/DDBJ databases">
        <title>Annotation of the draft genome assembly of Thermosinus carboxydivorans Nor1.</title>
        <authorList>
            <consortium name="US DOE Joint Genome Institute (JGI-ORNL)"/>
            <person name="Larimer F."/>
            <person name="Land M."/>
            <person name="Hauser L."/>
        </authorList>
    </citation>
    <scope>NUCLEOTIDE SEQUENCE [LARGE SCALE GENOMIC DNA]</scope>
    <source>
        <strain evidence="2 3">Nor1</strain>
    </source>
</reference>
<dbReference type="InterPro" id="IPR036411">
    <property type="entry name" value="TorD-like_sf"/>
</dbReference>
<protein>
    <recommendedName>
        <fullName evidence="4">Cytoplasmic chaperone TorD family protein</fullName>
    </recommendedName>
</protein>
<dbReference type="SUPFAM" id="SSF89155">
    <property type="entry name" value="TorD-like"/>
    <property type="match status" value="1"/>
</dbReference>
<keyword evidence="1" id="KW-0143">Chaperone</keyword>
<dbReference type="RefSeq" id="WP_007288531.1">
    <property type="nucleotide sequence ID" value="NZ_AAWL01000003.1"/>
</dbReference>
<comment type="caution">
    <text evidence="2">The sequence shown here is derived from an EMBL/GenBank/DDBJ whole genome shotgun (WGS) entry which is preliminary data.</text>
</comment>
<dbReference type="AlphaFoldDB" id="A1HNB9"/>